<name>A0A167JYQ1_PHYB8</name>
<keyword evidence="2" id="KW-1185">Reference proteome</keyword>
<dbReference type="GeneID" id="28993671"/>
<dbReference type="OrthoDB" id="2349213at2759"/>
<protein>
    <submittedName>
        <fullName evidence="1">Uncharacterized protein</fullName>
    </submittedName>
</protein>
<dbReference type="AlphaFoldDB" id="A0A167JYQ1"/>
<dbReference type="EMBL" id="KV441026">
    <property type="protein sequence ID" value="OAD66930.1"/>
    <property type="molecule type" value="Genomic_DNA"/>
</dbReference>
<organism evidence="1 2">
    <name type="scientific">Phycomyces blakesleeanus (strain ATCC 8743b / DSM 1359 / FGSC 10004 / NBRC 33097 / NRRL 1555)</name>
    <dbReference type="NCBI Taxonomy" id="763407"/>
    <lineage>
        <taxon>Eukaryota</taxon>
        <taxon>Fungi</taxon>
        <taxon>Fungi incertae sedis</taxon>
        <taxon>Mucoromycota</taxon>
        <taxon>Mucoromycotina</taxon>
        <taxon>Mucoromycetes</taxon>
        <taxon>Mucorales</taxon>
        <taxon>Phycomycetaceae</taxon>
        <taxon>Phycomyces</taxon>
    </lineage>
</organism>
<sequence length="165" mass="18010">MSDVKIHIFTDNSPVADRSSVLLFNGIKAAVPAPVVHVKNLACSVRRASQTDFEHIDASNFDKDALNADIYLFPTTGVLSLFEKHFFSEESPSHEKPLKGKKFGVLLTDKTTFDGPTPSDSHDLDSKLIEKLVAHGLNKPAIIKVNSPIESAIQDAGQQFLIALL</sequence>
<reference evidence="2" key="1">
    <citation type="submission" date="2015-06" db="EMBL/GenBank/DDBJ databases">
        <title>Expansion of signal transduction pathways in fungi by whole-genome duplication.</title>
        <authorList>
            <consortium name="DOE Joint Genome Institute"/>
            <person name="Corrochano L.M."/>
            <person name="Kuo A."/>
            <person name="Marcet-Houben M."/>
            <person name="Polaino S."/>
            <person name="Salamov A."/>
            <person name="Villalobos J.M."/>
            <person name="Alvarez M.I."/>
            <person name="Avalos J."/>
            <person name="Benito E.P."/>
            <person name="Benoit I."/>
            <person name="Burger G."/>
            <person name="Camino L.P."/>
            <person name="Canovas D."/>
            <person name="Cerda-Olmedo E."/>
            <person name="Cheng J.-F."/>
            <person name="Dominguez A."/>
            <person name="Elias M."/>
            <person name="Eslava A.P."/>
            <person name="Glaser F."/>
            <person name="Grimwood J."/>
            <person name="Gutierrez G."/>
            <person name="Heitman J."/>
            <person name="Henrissat B."/>
            <person name="Iturriaga E.A."/>
            <person name="Lang B.F."/>
            <person name="Lavin J.L."/>
            <person name="Lee S."/>
            <person name="Li W."/>
            <person name="Lindquist E."/>
            <person name="Lopez-Garcia S."/>
            <person name="Luque E.M."/>
            <person name="Marcos A.T."/>
            <person name="Martin J."/>
            <person name="McCluskey K."/>
            <person name="Medina H.R."/>
            <person name="Miralles-Duran A."/>
            <person name="Miyazaki A."/>
            <person name="Munoz-Torres E."/>
            <person name="Oguiza J.A."/>
            <person name="Ohm R."/>
            <person name="Olmedo M."/>
            <person name="Orejas M."/>
            <person name="Ortiz-Castellanos L."/>
            <person name="Pisabarro A.G."/>
            <person name="Rodriguez-Romero J."/>
            <person name="Ruiz-Herrera J."/>
            <person name="Ruiz-Vazquez R."/>
            <person name="Sanz C."/>
            <person name="Schackwitz W."/>
            <person name="Schmutz J."/>
            <person name="Shahriari M."/>
            <person name="Shelest E."/>
            <person name="Silva-Franco F."/>
            <person name="Soanes D."/>
            <person name="Syed K."/>
            <person name="Tagua V.G."/>
            <person name="Talbot N.J."/>
            <person name="Thon M."/>
            <person name="De vries R.P."/>
            <person name="Wiebenga A."/>
            <person name="Yadav J.S."/>
            <person name="Braun E.L."/>
            <person name="Baker S."/>
            <person name="Garre V."/>
            <person name="Horwitz B."/>
            <person name="Torres-Martinez S."/>
            <person name="Idnurm A."/>
            <person name="Herrera-Estrella A."/>
            <person name="Gabaldon T."/>
            <person name="Grigoriev I.V."/>
        </authorList>
    </citation>
    <scope>NUCLEOTIDE SEQUENCE [LARGE SCALE GENOMIC DNA]</scope>
    <source>
        <strain evidence="2">NRRL 1555(-)</strain>
    </source>
</reference>
<dbReference type="Proteomes" id="UP000077315">
    <property type="component" value="Unassembled WGS sequence"/>
</dbReference>
<gene>
    <name evidence="1" type="ORF">PHYBLDRAFT_151867</name>
</gene>
<dbReference type="VEuPathDB" id="FungiDB:PHYBLDRAFT_151867"/>
<evidence type="ECO:0000313" key="1">
    <source>
        <dbReference type="EMBL" id="OAD66930.1"/>
    </source>
</evidence>
<dbReference type="RefSeq" id="XP_018284970.1">
    <property type="nucleotide sequence ID" value="XM_018432765.1"/>
</dbReference>
<dbReference type="InParanoid" id="A0A167JYQ1"/>
<proteinExistence type="predicted"/>
<accession>A0A167JYQ1</accession>
<evidence type="ECO:0000313" key="2">
    <source>
        <dbReference type="Proteomes" id="UP000077315"/>
    </source>
</evidence>